<reference evidence="3" key="1">
    <citation type="journal article" date="2021" name="Elife">
        <title>Highly contiguous assemblies of 101 drosophilid genomes.</title>
        <authorList>
            <person name="Kim B.Y."/>
            <person name="Wang J.R."/>
            <person name="Miller D.E."/>
            <person name="Barmina O."/>
            <person name="Delaney E."/>
            <person name="Thompson A."/>
            <person name="Comeault A.A."/>
            <person name="Peede D."/>
            <person name="D'Agostino E.R."/>
            <person name="Pelaez J."/>
            <person name="Aguilar J.M."/>
            <person name="Haji D."/>
            <person name="Matsunaga T."/>
            <person name="Armstrong E.E."/>
            <person name="Zych M."/>
            <person name="Ogawa Y."/>
            <person name="Stamenkovic-Radak M."/>
            <person name="Jelic M."/>
            <person name="Veselinovic M.S."/>
            <person name="Tanaskovic M."/>
            <person name="Eric P."/>
            <person name="Gao J.J."/>
            <person name="Katoh T.K."/>
            <person name="Toda M.J."/>
            <person name="Watabe H."/>
            <person name="Watada M."/>
            <person name="Davis J.S."/>
            <person name="Moyle L.C."/>
            <person name="Manoli G."/>
            <person name="Bertolini E."/>
            <person name="Kostal V."/>
            <person name="Hawley R.S."/>
            <person name="Takahashi A."/>
            <person name="Jones C.D."/>
            <person name="Price D.K."/>
            <person name="Whiteman N."/>
            <person name="Kopp A."/>
            <person name="Matute D.R."/>
            <person name="Petrov D.A."/>
        </authorList>
    </citation>
    <scope>NUCLEOTIDE SEQUENCE [LARGE SCALE GENOMIC DNA]</scope>
</reference>
<proteinExistence type="predicted"/>
<dbReference type="RefSeq" id="XP_016990089.1">
    <property type="nucleotide sequence ID" value="XM_017134600.1"/>
</dbReference>
<reference evidence="4" key="2">
    <citation type="submission" date="2025-04" db="UniProtKB">
        <authorList>
            <consortium name="RefSeq"/>
        </authorList>
    </citation>
    <scope>IDENTIFICATION</scope>
</reference>
<evidence type="ECO:0000313" key="2">
    <source>
        <dbReference type="EnsemblMetazoa" id="XP_016990089.1"/>
    </source>
</evidence>
<dbReference type="Proteomes" id="UP001652680">
    <property type="component" value="Unassembled WGS sequence"/>
</dbReference>
<protein>
    <submittedName>
        <fullName evidence="4">Uncharacterized protein LOC108052248</fullName>
    </submittedName>
</protein>
<evidence type="ECO:0000313" key="4">
    <source>
        <dbReference type="RefSeq" id="XP_016990089.1"/>
    </source>
</evidence>
<reference evidence="2" key="3">
    <citation type="submission" date="2025-05" db="UniProtKB">
        <authorList>
            <consortium name="EnsemblMetazoa"/>
        </authorList>
    </citation>
    <scope>IDENTIFICATION</scope>
</reference>
<dbReference type="EnsemblMetazoa" id="XM_017134600.2">
    <property type="protein sequence ID" value="XP_016990089.1"/>
    <property type="gene ID" value="LOC108052248"/>
</dbReference>
<accession>A0A6P4FKZ3</accession>
<name>A0A6P4FKZ3_DRORH</name>
<dbReference type="AlphaFoldDB" id="A0A6P4FKZ3"/>
<dbReference type="OrthoDB" id="10050612at2759"/>
<dbReference type="Pfam" id="PF03670">
    <property type="entry name" value="UPF0184"/>
    <property type="match status" value="1"/>
</dbReference>
<evidence type="ECO:0000256" key="1">
    <source>
        <dbReference type="SAM" id="Coils"/>
    </source>
</evidence>
<organism evidence="4">
    <name type="scientific">Drosophila rhopaloa</name>
    <name type="common">Fruit fly</name>
    <dbReference type="NCBI Taxonomy" id="1041015"/>
    <lineage>
        <taxon>Eukaryota</taxon>
        <taxon>Metazoa</taxon>
        <taxon>Ecdysozoa</taxon>
        <taxon>Arthropoda</taxon>
        <taxon>Hexapoda</taxon>
        <taxon>Insecta</taxon>
        <taxon>Pterygota</taxon>
        <taxon>Neoptera</taxon>
        <taxon>Endopterygota</taxon>
        <taxon>Diptera</taxon>
        <taxon>Brachycera</taxon>
        <taxon>Muscomorpha</taxon>
        <taxon>Ephydroidea</taxon>
        <taxon>Drosophilidae</taxon>
        <taxon>Drosophila</taxon>
        <taxon>Sophophora</taxon>
    </lineage>
</organism>
<sequence>MSASRVNQNYSHCFPVLKDLMESSEEQLQLELDRISGASHQVSSYDDLMDLTINSERLMARVNSSLDALNSALDRLEERTDHVLLEIRRIIRLGTQLQSAHDGCGDSR</sequence>
<evidence type="ECO:0000313" key="3">
    <source>
        <dbReference type="Proteomes" id="UP001652680"/>
    </source>
</evidence>
<keyword evidence="1" id="KW-0175">Coiled coil</keyword>
<dbReference type="GeneID" id="108052248"/>
<keyword evidence="3" id="KW-1185">Reference proteome</keyword>
<gene>
    <name evidence="4" type="primary">LOC108052248</name>
    <name evidence="2" type="synonym">108052248</name>
</gene>
<feature type="coiled-coil region" evidence="1">
    <location>
        <begin position="59"/>
        <end position="86"/>
    </location>
</feature>